<dbReference type="InterPro" id="IPR051797">
    <property type="entry name" value="TrmB-like"/>
</dbReference>
<dbReference type="InterPro" id="IPR002831">
    <property type="entry name" value="Tscrpt_reg_TrmB_N"/>
</dbReference>
<dbReference type="InterPro" id="IPR000792">
    <property type="entry name" value="Tscrpt_reg_LuxR_C"/>
</dbReference>
<dbReference type="InterPro" id="IPR036388">
    <property type="entry name" value="WH-like_DNA-bd_sf"/>
</dbReference>
<evidence type="ECO:0000313" key="2">
    <source>
        <dbReference type="EMBL" id="TQJ04910.1"/>
    </source>
</evidence>
<protein>
    <submittedName>
        <fullName evidence="2">Regulatory LuxR family protein</fullName>
    </submittedName>
</protein>
<dbReference type="SMART" id="SM00421">
    <property type="entry name" value="HTH_LUXR"/>
    <property type="match status" value="1"/>
</dbReference>
<sequence length="319" mass="34758">MMGVVLETLGINEFSESVYRALLSAPGRTTAELSRELERSDRTVRRAVAELEKFGLVSRLTRRPVRFAATRPDTAIDLLIARRQTELSTLRQNARALTAELTSEHQPDELLQILTGQRAVADWYANLVHGCERELLVLDRPPYAAGADEAESGLTSRLHDRLEVRSIYAPEAFEHPGALAAARRAAGNGEQSRVHPAVPLKLAIADRKVALLPLVLEDMVASALVIRPCALLDALTALFELLWQQAGPLGPAQPQDDPRAGDSDLLTLLATGAKDGTIARQLGISSRTVSRRVTELLRALGARTRFQAGVLAERRGLHG</sequence>
<proteinExistence type="predicted"/>
<name>A0A542DP90_AMYCI</name>
<dbReference type="InterPro" id="IPR036390">
    <property type="entry name" value="WH_DNA-bd_sf"/>
</dbReference>
<gene>
    <name evidence="2" type="ORF">FB471_4720</name>
</gene>
<dbReference type="AlphaFoldDB" id="A0A542DP90"/>
<dbReference type="EMBL" id="VFML01000001">
    <property type="protein sequence ID" value="TQJ04910.1"/>
    <property type="molecule type" value="Genomic_DNA"/>
</dbReference>
<dbReference type="GO" id="GO:0003677">
    <property type="term" value="F:DNA binding"/>
    <property type="evidence" value="ECO:0007669"/>
    <property type="project" value="InterPro"/>
</dbReference>
<keyword evidence="3" id="KW-1185">Reference proteome</keyword>
<dbReference type="GO" id="GO:0006355">
    <property type="term" value="P:regulation of DNA-templated transcription"/>
    <property type="evidence" value="ECO:0007669"/>
    <property type="project" value="InterPro"/>
</dbReference>
<dbReference type="PANTHER" id="PTHR34293">
    <property type="entry name" value="HTH-TYPE TRANSCRIPTIONAL REGULATOR TRMBL2"/>
    <property type="match status" value="1"/>
</dbReference>
<dbReference type="Gene3D" id="1.10.10.10">
    <property type="entry name" value="Winged helix-like DNA-binding domain superfamily/Winged helix DNA-binding domain"/>
    <property type="match status" value="2"/>
</dbReference>
<feature type="domain" description="HTH luxR-type" evidence="1">
    <location>
        <begin position="263"/>
        <end position="312"/>
    </location>
</feature>
<dbReference type="Pfam" id="PF00196">
    <property type="entry name" value="GerE"/>
    <property type="match status" value="1"/>
</dbReference>
<dbReference type="SUPFAM" id="SSF46894">
    <property type="entry name" value="C-terminal effector domain of the bipartite response regulators"/>
    <property type="match status" value="1"/>
</dbReference>
<reference evidence="2 3" key="1">
    <citation type="submission" date="2019-06" db="EMBL/GenBank/DDBJ databases">
        <title>Sequencing the genomes of 1000 actinobacteria strains.</title>
        <authorList>
            <person name="Klenk H.-P."/>
        </authorList>
    </citation>
    <scope>NUCLEOTIDE SEQUENCE [LARGE SCALE GENOMIC DNA]</scope>
    <source>
        <strain evidence="2 3">DSM 45679</strain>
    </source>
</reference>
<evidence type="ECO:0000259" key="1">
    <source>
        <dbReference type="SMART" id="SM00421"/>
    </source>
</evidence>
<organism evidence="2 3">
    <name type="scientific">Amycolatopsis cihanbeyliensis</name>
    <dbReference type="NCBI Taxonomy" id="1128664"/>
    <lineage>
        <taxon>Bacteria</taxon>
        <taxon>Bacillati</taxon>
        <taxon>Actinomycetota</taxon>
        <taxon>Actinomycetes</taxon>
        <taxon>Pseudonocardiales</taxon>
        <taxon>Pseudonocardiaceae</taxon>
        <taxon>Amycolatopsis</taxon>
    </lineage>
</organism>
<comment type="caution">
    <text evidence="2">The sequence shown here is derived from an EMBL/GenBank/DDBJ whole genome shotgun (WGS) entry which is preliminary data.</text>
</comment>
<dbReference type="Proteomes" id="UP000320876">
    <property type="component" value="Unassembled WGS sequence"/>
</dbReference>
<accession>A0A542DP90</accession>
<dbReference type="InterPro" id="IPR016032">
    <property type="entry name" value="Sig_transdc_resp-reg_C-effctor"/>
</dbReference>
<dbReference type="Pfam" id="PF01978">
    <property type="entry name" value="TrmB"/>
    <property type="match status" value="1"/>
</dbReference>
<evidence type="ECO:0000313" key="3">
    <source>
        <dbReference type="Proteomes" id="UP000320876"/>
    </source>
</evidence>
<dbReference type="SUPFAM" id="SSF46785">
    <property type="entry name" value="Winged helix' DNA-binding domain"/>
    <property type="match status" value="1"/>
</dbReference>
<dbReference type="PANTHER" id="PTHR34293:SF1">
    <property type="entry name" value="HTH-TYPE TRANSCRIPTIONAL REGULATOR TRMBL2"/>
    <property type="match status" value="1"/>
</dbReference>